<dbReference type="GO" id="GO:0009251">
    <property type="term" value="P:glucan catabolic process"/>
    <property type="evidence" value="ECO:0007669"/>
    <property type="project" value="TreeGrafter"/>
</dbReference>
<dbReference type="InterPro" id="IPR013783">
    <property type="entry name" value="Ig-like_fold"/>
</dbReference>
<dbReference type="InterPro" id="IPR002772">
    <property type="entry name" value="Glyco_hydro_3_C"/>
</dbReference>
<evidence type="ECO:0000313" key="6">
    <source>
        <dbReference type="EMBL" id="THJ65831.1"/>
    </source>
</evidence>
<evidence type="ECO:0000256" key="1">
    <source>
        <dbReference type="ARBA" id="ARBA00005336"/>
    </source>
</evidence>
<feature type="domain" description="Fibronectin type III-like" evidence="5">
    <location>
        <begin position="707"/>
        <end position="788"/>
    </location>
</feature>
<dbReference type="Proteomes" id="UP000305233">
    <property type="component" value="Unassembled WGS sequence"/>
</dbReference>
<dbReference type="GO" id="GO:0008422">
    <property type="term" value="F:beta-glucosidase activity"/>
    <property type="evidence" value="ECO:0007669"/>
    <property type="project" value="TreeGrafter"/>
</dbReference>
<keyword evidence="3" id="KW-1133">Transmembrane helix</keyword>
<dbReference type="RefSeq" id="WP_136454924.1">
    <property type="nucleotide sequence ID" value="NZ_SSWH01000009.1"/>
</dbReference>
<dbReference type="SMART" id="SM01217">
    <property type="entry name" value="Fn3_like"/>
    <property type="match status" value="1"/>
</dbReference>
<keyword evidence="4" id="KW-0732">Signal</keyword>
<dbReference type="EMBL" id="SSWH01000009">
    <property type="protein sequence ID" value="THJ65831.1"/>
    <property type="molecule type" value="Genomic_DNA"/>
</dbReference>
<dbReference type="Pfam" id="PF14310">
    <property type="entry name" value="Fn3-like"/>
    <property type="match status" value="1"/>
</dbReference>
<dbReference type="OrthoDB" id="3187421at2"/>
<evidence type="ECO:0000256" key="3">
    <source>
        <dbReference type="SAM" id="Phobius"/>
    </source>
</evidence>
<keyword evidence="3" id="KW-0472">Membrane</keyword>
<reference evidence="6 7" key="1">
    <citation type="submission" date="2019-04" db="EMBL/GenBank/DDBJ databases">
        <authorList>
            <person name="Liu Q."/>
            <person name="Xin Y.-H."/>
        </authorList>
    </citation>
    <scope>NUCLEOTIDE SEQUENCE [LARGE SCALE GENOMIC DNA]</scope>
    <source>
        <strain evidence="6 7">AM23</strain>
    </source>
</reference>
<feature type="chain" id="PRO_5020538421" evidence="4">
    <location>
        <begin position="32"/>
        <end position="877"/>
    </location>
</feature>
<dbReference type="InterPro" id="IPR036962">
    <property type="entry name" value="Glyco_hydro_3_N_sf"/>
</dbReference>
<accession>A0A4S5E322</accession>
<dbReference type="InterPro" id="IPR050288">
    <property type="entry name" value="Cellulose_deg_GH3"/>
</dbReference>
<evidence type="ECO:0000256" key="2">
    <source>
        <dbReference type="ARBA" id="ARBA00022801"/>
    </source>
</evidence>
<evidence type="ECO:0000256" key="4">
    <source>
        <dbReference type="SAM" id="SignalP"/>
    </source>
</evidence>
<sequence>MRYFGNRYAAVVGAAVLSVGLVGGSMSAALAAPGALISPVRQSDPSDQPWMDSELTPQERADELLSAMTLDQKIQQMQNLPEENDIEGTYLAEGGEQAECGFTRIGRHIEGIESLGIPTMREVNQGTGIRGGDCSPEPIKTGGPSAPLNAASFDTTAVEGWGAVLGAEAKSFAHPVLLGPGLNLLRNPFAGRAQEYPSEDPFLAGTIQSAQIRGTQSEGTQAMMKHYALNDNEYDVERWTSAVHVPARAMHELYLLPFEMAVKDAEVAAVMCSFPMVNGRWACGNETLLRQTLDTWGFTGWIEADRRAMHNTLNSLNAGVGWELDFEPIYYTADALKEHIREGHIVPADIDRVLRPRYVQMFTFGNFDDPLDSFGEDDLEAHRDTARTLAEGGVVLLQNTEDTLPLGGSVESGDIGSVALIGPDWFAGQASMPPRNGSPSELVMTATQETVTPEEGIRNELERLGSEATVTYNDGADIASAVELAEESDLVIMMLGTTPRESQDLETFALSEVNGVQQLELLNAVADANANNVVVLKTGTSVLTDWSDKTRAIVAAWFPGQDDGDVVAGILFGRLNPSGKSPVTWPTSEREAAWETERQYPGIRQETGTCGGQGVPSGFGVGDDADADAQECPPQLVTYYEEDLAMGYRWYEKNDVEPAFAFGHGLSYTDFEYDQLRVDQIEHPSPDQTVMTVQYRVTNTGDVAGAEASQVYLTLPEEAQEPSKRLVGFSKDVLEPGESRDVSVVLDSNASNHPFSYFKSESDQLQEWDEGDWKQAEGDYTVHVGGASNSVPLTETVNFTCEQQDATGTCIALAGGAAASNADGDSSSDDSSEAASSNDGALSAGAITAIVVGGLLLLAAIVALIIWLPRRSTNRVG</sequence>
<dbReference type="Gene3D" id="3.40.50.1700">
    <property type="entry name" value="Glycoside hydrolase family 3 C-terminal domain"/>
    <property type="match status" value="1"/>
</dbReference>
<comment type="similarity">
    <text evidence="1">Belongs to the glycosyl hydrolase 3 family.</text>
</comment>
<evidence type="ECO:0000313" key="7">
    <source>
        <dbReference type="Proteomes" id="UP000305233"/>
    </source>
</evidence>
<dbReference type="AlphaFoldDB" id="A0A4S5E322"/>
<dbReference type="Gene3D" id="2.60.40.10">
    <property type="entry name" value="Immunoglobulins"/>
    <property type="match status" value="1"/>
</dbReference>
<dbReference type="InterPro" id="IPR017853">
    <property type="entry name" value="GH"/>
</dbReference>
<dbReference type="InterPro" id="IPR026891">
    <property type="entry name" value="Fn3-like"/>
</dbReference>
<evidence type="ECO:0000259" key="5">
    <source>
        <dbReference type="SMART" id="SM01217"/>
    </source>
</evidence>
<keyword evidence="7" id="KW-1185">Reference proteome</keyword>
<dbReference type="Pfam" id="PF00933">
    <property type="entry name" value="Glyco_hydro_3"/>
    <property type="match status" value="1"/>
</dbReference>
<dbReference type="Gene3D" id="3.20.20.300">
    <property type="entry name" value="Glycoside hydrolase, family 3, N-terminal domain"/>
    <property type="match status" value="1"/>
</dbReference>
<feature type="signal peptide" evidence="4">
    <location>
        <begin position="1"/>
        <end position="31"/>
    </location>
</feature>
<feature type="transmembrane region" description="Helical" evidence="3">
    <location>
        <begin position="841"/>
        <end position="868"/>
    </location>
</feature>
<dbReference type="PANTHER" id="PTHR42715:SF10">
    <property type="entry name" value="BETA-GLUCOSIDASE"/>
    <property type="match status" value="1"/>
</dbReference>
<comment type="caution">
    <text evidence="6">The sequence shown here is derived from an EMBL/GenBank/DDBJ whole genome shotgun (WGS) entry which is preliminary data.</text>
</comment>
<dbReference type="Pfam" id="PF01915">
    <property type="entry name" value="Glyco_hydro_3_C"/>
    <property type="match status" value="1"/>
</dbReference>
<dbReference type="InterPro" id="IPR036881">
    <property type="entry name" value="Glyco_hydro_3_C_sf"/>
</dbReference>
<gene>
    <name evidence="6" type="ORF">E8P82_11140</name>
</gene>
<dbReference type="PANTHER" id="PTHR42715">
    <property type="entry name" value="BETA-GLUCOSIDASE"/>
    <property type="match status" value="1"/>
</dbReference>
<dbReference type="SUPFAM" id="SSF51445">
    <property type="entry name" value="(Trans)glycosidases"/>
    <property type="match status" value="1"/>
</dbReference>
<name>A0A4S5E322_9MICC</name>
<keyword evidence="3" id="KW-0812">Transmembrane</keyword>
<protein>
    <submittedName>
        <fullName evidence="6">Glycosyl hydrolase</fullName>
    </submittedName>
</protein>
<organism evidence="6 7">
    <name type="scientific">Arthrobacter echini</name>
    <dbReference type="NCBI Taxonomy" id="1529066"/>
    <lineage>
        <taxon>Bacteria</taxon>
        <taxon>Bacillati</taxon>
        <taxon>Actinomycetota</taxon>
        <taxon>Actinomycetes</taxon>
        <taxon>Micrococcales</taxon>
        <taxon>Micrococcaceae</taxon>
        <taxon>Arthrobacter</taxon>
    </lineage>
</organism>
<dbReference type="PRINTS" id="PR00133">
    <property type="entry name" value="GLHYDRLASE3"/>
</dbReference>
<dbReference type="SUPFAM" id="SSF52279">
    <property type="entry name" value="Beta-D-glucan exohydrolase, C-terminal domain"/>
    <property type="match status" value="1"/>
</dbReference>
<proteinExistence type="inferred from homology"/>
<dbReference type="InterPro" id="IPR001764">
    <property type="entry name" value="Glyco_hydro_3_N"/>
</dbReference>
<keyword evidence="2 6" id="KW-0378">Hydrolase</keyword>